<dbReference type="SUPFAM" id="SSF160904">
    <property type="entry name" value="Jann2411-like"/>
    <property type="match status" value="1"/>
</dbReference>
<dbReference type="AlphaFoldDB" id="A0A120LI63"/>
<dbReference type="EMBL" id="CP014060">
    <property type="protein sequence ID" value="AMG39396.1"/>
    <property type="molecule type" value="Genomic_DNA"/>
</dbReference>
<dbReference type="Pfam" id="PF11706">
    <property type="entry name" value="zf-CGNR"/>
    <property type="match status" value="1"/>
</dbReference>
<proteinExistence type="predicted"/>
<reference evidence="3" key="1">
    <citation type="submission" date="2015-12" db="EMBL/GenBank/DDBJ databases">
        <title>FDA dAtabase for Regulatory Grade micrObial Sequences (FDA-ARGOS): Supporting development and validation of Infectious Disease Dx tests.</title>
        <authorList>
            <person name="Case J."/>
            <person name="Tallon L."/>
            <person name="Sadzewicz L."/>
            <person name="Sengamalay N."/>
            <person name="Ott S."/>
            <person name="Godinez A."/>
            <person name="Nagaraj S."/>
            <person name="Nadendla S."/>
            <person name="Sichtig H."/>
        </authorList>
    </citation>
    <scope>NUCLEOTIDE SEQUENCE [LARGE SCALE GENOMIC DNA]</scope>
    <source>
        <strain evidence="3">FDAARGOS_147</strain>
    </source>
</reference>
<dbReference type="PANTHER" id="PTHR35525">
    <property type="entry name" value="BLL6575 PROTEIN"/>
    <property type="match status" value="1"/>
</dbReference>
<gene>
    <name evidence="2" type="ORF">AL504_27325</name>
</gene>
<dbReference type="Gene3D" id="1.10.3300.10">
    <property type="entry name" value="Jann2411-like domain"/>
    <property type="match status" value="1"/>
</dbReference>
<dbReference type="InterPro" id="IPR010852">
    <property type="entry name" value="ABATE"/>
</dbReference>
<sequence>MQEDTKTSRAPQFIGDDLALDFINSEFGVGAAHHDCFADDEAVLAWLKLAGVLPDDVGVAPKGLQALAVRLRDNARSLVHAAKQEEGASDAAVVNQVLQAGRAVEALQWDDASASFKVVRRRRHDDAAGFLEPIAQAVVRLLTDTQLELVRQCEAHDCTLMFHDKTKSHRRRWCSMAVCGNRMKVAAFRSRKKGE</sequence>
<dbReference type="PANTHER" id="PTHR35525:SF3">
    <property type="entry name" value="BLL6575 PROTEIN"/>
    <property type="match status" value="1"/>
</dbReference>
<dbReference type="Pfam" id="PF07336">
    <property type="entry name" value="ABATE"/>
    <property type="match status" value="1"/>
</dbReference>
<evidence type="ECO:0000313" key="2">
    <source>
        <dbReference type="EMBL" id="AMG39396.1"/>
    </source>
</evidence>
<accession>A0A120LI63</accession>
<feature type="domain" description="Zinc finger CGNR" evidence="1">
    <location>
        <begin position="150"/>
        <end position="192"/>
    </location>
</feature>
<name>A0A120LI63_ALCXX</name>
<evidence type="ECO:0000259" key="1">
    <source>
        <dbReference type="Pfam" id="PF11706"/>
    </source>
</evidence>
<dbReference type="RefSeq" id="WP_061073798.1">
    <property type="nucleotide sequence ID" value="NZ_CP014060.2"/>
</dbReference>
<organism evidence="2 3">
    <name type="scientific">Alcaligenes xylosoxydans xylosoxydans</name>
    <name type="common">Achromobacter xylosoxidans</name>
    <dbReference type="NCBI Taxonomy" id="85698"/>
    <lineage>
        <taxon>Bacteria</taxon>
        <taxon>Pseudomonadati</taxon>
        <taxon>Pseudomonadota</taxon>
        <taxon>Betaproteobacteria</taxon>
        <taxon>Burkholderiales</taxon>
        <taxon>Alcaligenaceae</taxon>
        <taxon>Achromobacter</taxon>
    </lineage>
</organism>
<dbReference type="Proteomes" id="UP000060602">
    <property type="component" value="Chromosome"/>
</dbReference>
<dbReference type="InterPro" id="IPR023286">
    <property type="entry name" value="ABATE_dom_sf"/>
</dbReference>
<protein>
    <recommendedName>
        <fullName evidence="1">Zinc finger CGNR domain-containing protein</fullName>
    </recommendedName>
</protein>
<dbReference type="InterPro" id="IPR021005">
    <property type="entry name" value="Znf_CGNR"/>
</dbReference>
<evidence type="ECO:0000313" key="3">
    <source>
        <dbReference type="Proteomes" id="UP000060602"/>
    </source>
</evidence>